<feature type="transmembrane region" description="Helical" evidence="1">
    <location>
        <begin position="298"/>
        <end position="316"/>
    </location>
</feature>
<keyword evidence="1" id="KW-0812">Transmembrane</keyword>
<feature type="transmembrane region" description="Helical" evidence="1">
    <location>
        <begin position="130"/>
        <end position="151"/>
    </location>
</feature>
<feature type="transmembrane region" description="Helical" evidence="1">
    <location>
        <begin position="190"/>
        <end position="211"/>
    </location>
</feature>
<name>A0A6I6DVE7_9MICO</name>
<sequence length="340" mass="35992">MFLTFLLDVKRMLPLEVALTFGVVLFALSWLRPRRLVSLPRTEYRARVLLVVGTAGAALIVLTASLMSAAAAFTYDASGYDGWWRRPAPLAVAVLIVLGAGVALARVPLPAPGDRALVPRQRWRAFLSPALLWVTGATTVLIAVTALWHTVIAVSAPRDASFFGQVPEYTSLPIFMNFNSGLGYVAGAGWPNHLATLIALPVAFVVLFAVLRADANRPLARSAAGTGGARADREATARILGLVLLAGLLATLGAVWMHVGAVGGSAVGLDDQWVTEDMSIPRLMIYGGYNEIARPLNLTGYVVQGAGVALALRLIVDMVRAAFAAGRTQAATPSTVETVR</sequence>
<evidence type="ECO:0000313" key="3">
    <source>
        <dbReference type="Proteomes" id="UP000422989"/>
    </source>
</evidence>
<feature type="transmembrane region" description="Helical" evidence="1">
    <location>
        <begin position="51"/>
        <end position="75"/>
    </location>
</feature>
<dbReference type="OrthoDB" id="5108650at2"/>
<keyword evidence="1" id="KW-0472">Membrane</keyword>
<gene>
    <name evidence="2" type="ORF">D7D94_03210</name>
</gene>
<dbReference type="EMBL" id="CP032550">
    <property type="protein sequence ID" value="QGU26783.1"/>
    <property type="molecule type" value="Genomic_DNA"/>
</dbReference>
<feature type="transmembrane region" description="Helical" evidence="1">
    <location>
        <begin position="239"/>
        <end position="259"/>
    </location>
</feature>
<dbReference type="RefSeq" id="WP_156241186.1">
    <property type="nucleotide sequence ID" value="NZ_BAAAZL010000002.1"/>
</dbReference>
<evidence type="ECO:0000313" key="2">
    <source>
        <dbReference type="EMBL" id="QGU26783.1"/>
    </source>
</evidence>
<reference evidence="2 3" key="1">
    <citation type="submission" date="2018-09" db="EMBL/GenBank/DDBJ databases">
        <title>Whole genome sequencing of Microbacterium oryzae strain MB-10T.</title>
        <authorList>
            <person name="Das S.K."/>
        </authorList>
    </citation>
    <scope>NUCLEOTIDE SEQUENCE [LARGE SCALE GENOMIC DNA]</scope>
    <source>
        <strain evidence="2 3">MB-10</strain>
    </source>
</reference>
<dbReference type="KEGG" id="moj:D7D94_03210"/>
<keyword evidence="3" id="KW-1185">Reference proteome</keyword>
<feature type="transmembrane region" description="Helical" evidence="1">
    <location>
        <begin position="12"/>
        <end position="31"/>
    </location>
</feature>
<feature type="transmembrane region" description="Helical" evidence="1">
    <location>
        <begin position="87"/>
        <end position="109"/>
    </location>
</feature>
<proteinExistence type="predicted"/>
<accession>A0A6I6DVE7</accession>
<evidence type="ECO:0000256" key="1">
    <source>
        <dbReference type="SAM" id="Phobius"/>
    </source>
</evidence>
<dbReference type="AlphaFoldDB" id="A0A6I6DVE7"/>
<keyword evidence="1" id="KW-1133">Transmembrane helix</keyword>
<protein>
    <submittedName>
        <fullName evidence="2">Uncharacterized protein</fullName>
    </submittedName>
</protein>
<dbReference type="Proteomes" id="UP000422989">
    <property type="component" value="Chromosome"/>
</dbReference>
<organism evidence="2 3">
    <name type="scientific">Microbacterium oryzae</name>
    <dbReference type="NCBI Taxonomy" id="743009"/>
    <lineage>
        <taxon>Bacteria</taxon>
        <taxon>Bacillati</taxon>
        <taxon>Actinomycetota</taxon>
        <taxon>Actinomycetes</taxon>
        <taxon>Micrococcales</taxon>
        <taxon>Microbacteriaceae</taxon>
        <taxon>Microbacterium</taxon>
    </lineage>
</organism>